<comment type="caution">
    <text evidence="11">The sequence shown here is derived from an EMBL/GenBank/DDBJ whole genome shotgun (WGS) entry which is preliminary data.</text>
</comment>
<dbReference type="PANTHER" id="PTHR42711">
    <property type="entry name" value="ABC TRANSPORTER ATP-BINDING PROTEIN"/>
    <property type="match status" value="1"/>
</dbReference>
<dbReference type="NCBIfam" id="TIGR01188">
    <property type="entry name" value="drrA"/>
    <property type="match status" value="1"/>
</dbReference>
<accession>A0A4R4XP60</accession>
<dbReference type="InterPro" id="IPR005894">
    <property type="entry name" value="DrrA"/>
</dbReference>
<sequence length="344" mass="36374">MNAIHSRPFTDAILARGLTKSFGGTRVLNGIDLTVPTGSLVALLGPNGSGKTTTVRILTTLLPPDGGTATVAGHDVTREGAAVRAAIGLTSQQATVDELLTGRENLELFAGLCHLGRRQARRRADELLERFDLTAAAGRRAGAYSGGMRRRLDLAASMVAAPPILFLDEPTTGLDPRSRAELWAVIRELLASGTTILLTTQYLEEADQLADRVVVIDAGRVAADDSPAALKRQVGAERLVLRLSRAEDLAHATATLSTVALSTVALSTVDHPALDAAGTRGLPPADPNLRHDPVSQEVTLPVQSPDHLRRALDALHHAGIAVEHVELRTPTLDDVFFELTAVAA</sequence>
<dbReference type="RefSeq" id="WP_132622542.1">
    <property type="nucleotide sequence ID" value="NZ_SMKQ01000275.1"/>
</dbReference>
<keyword evidence="8" id="KW-0046">Antibiotic resistance</keyword>
<feature type="domain" description="ABC transporter" evidence="10">
    <location>
        <begin position="13"/>
        <end position="243"/>
    </location>
</feature>
<dbReference type="GO" id="GO:0016887">
    <property type="term" value="F:ATP hydrolysis activity"/>
    <property type="evidence" value="ECO:0007669"/>
    <property type="project" value="InterPro"/>
</dbReference>
<comment type="subcellular location">
    <subcellularLocation>
        <location evidence="1">Cell membrane</location>
        <topology evidence="1">Peripheral membrane protein</topology>
        <orientation evidence="1">Cytoplasmic side</orientation>
    </subcellularLocation>
</comment>
<dbReference type="EMBL" id="SMKQ01000275">
    <property type="protein sequence ID" value="TDD32824.1"/>
    <property type="molecule type" value="Genomic_DNA"/>
</dbReference>
<dbReference type="InterPro" id="IPR017871">
    <property type="entry name" value="ABC_transporter-like_CS"/>
</dbReference>
<dbReference type="Pfam" id="PF00005">
    <property type="entry name" value="ABC_tran"/>
    <property type="match status" value="1"/>
</dbReference>
<dbReference type="GO" id="GO:0005886">
    <property type="term" value="C:plasma membrane"/>
    <property type="evidence" value="ECO:0007669"/>
    <property type="project" value="UniProtKB-SubCell"/>
</dbReference>
<evidence type="ECO:0000256" key="5">
    <source>
        <dbReference type="ARBA" id="ARBA00022840"/>
    </source>
</evidence>
<dbReference type="GO" id="GO:0005524">
    <property type="term" value="F:ATP binding"/>
    <property type="evidence" value="ECO:0007669"/>
    <property type="project" value="UniProtKB-KW"/>
</dbReference>
<organism evidence="11 12">
    <name type="scientific">Nonomuraea terrae</name>
    <dbReference type="NCBI Taxonomy" id="2530383"/>
    <lineage>
        <taxon>Bacteria</taxon>
        <taxon>Bacillati</taxon>
        <taxon>Actinomycetota</taxon>
        <taxon>Actinomycetes</taxon>
        <taxon>Streptosporangiales</taxon>
        <taxon>Streptosporangiaceae</taxon>
        <taxon>Nonomuraea</taxon>
    </lineage>
</organism>
<dbReference type="PROSITE" id="PS00211">
    <property type="entry name" value="ABC_TRANSPORTER_1"/>
    <property type="match status" value="1"/>
</dbReference>
<keyword evidence="7" id="KW-0472">Membrane</keyword>
<dbReference type="Gene3D" id="3.40.50.300">
    <property type="entry name" value="P-loop containing nucleotide triphosphate hydrolases"/>
    <property type="match status" value="1"/>
</dbReference>
<dbReference type="GO" id="GO:0043215">
    <property type="term" value="P:daunorubicin transport"/>
    <property type="evidence" value="ECO:0007669"/>
    <property type="project" value="InterPro"/>
</dbReference>
<dbReference type="OrthoDB" id="9804819at2"/>
<dbReference type="GO" id="GO:0046677">
    <property type="term" value="P:response to antibiotic"/>
    <property type="evidence" value="ECO:0007669"/>
    <property type="project" value="UniProtKB-KW"/>
</dbReference>
<protein>
    <submittedName>
        <fullName evidence="11">ATP-binding cassette domain-containing protein</fullName>
    </submittedName>
</protein>
<evidence type="ECO:0000256" key="4">
    <source>
        <dbReference type="ARBA" id="ARBA00022741"/>
    </source>
</evidence>
<keyword evidence="4" id="KW-0547">Nucleotide-binding</keyword>
<dbReference type="GO" id="GO:1900753">
    <property type="term" value="P:doxorubicin transport"/>
    <property type="evidence" value="ECO:0007669"/>
    <property type="project" value="InterPro"/>
</dbReference>
<dbReference type="SUPFAM" id="SSF52540">
    <property type="entry name" value="P-loop containing nucleoside triphosphate hydrolases"/>
    <property type="match status" value="1"/>
</dbReference>
<name>A0A4R4XP60_9ACTN</name>
<evidence type="ECO:0000256" key="7">
    <source>
        <dbReference type="ARBA" id="ARBA00023136"/>
    </source>
</evidence>
<keyword evidence="2" id="KW-0813">Transport</keyword>
<keyword evidence="6" id="KW-1278">Translocase</keyword>
<keyword evidence="12" id="KW-1185">Reference proteome</keyword>
<dbReference type="PROSITE" id="PS50893">
    <property type="entry name" value="ABC_TRANSPORTER_2"/>
    <property type="match status" value="1"/>
</dbReference>
<evidence type="ECO:0000256" key="6">
    <source>
        <dbReference type="ARBA" id="ARBA00022967"/>
    </source>
</evidence>
<dbReference type="InterPro" id="IPR003593">
    <property type="entry name" value="AAA+_ATPase"/>
</dbReference>
<dbReference type="InterPro" id="IPR003439">
    <property type="entry name" value="ABC_transporter-like_ATP-bd"/>
</dbReference>
<dbReference type="Proteomes" id="UP000295302">
    <property type="component" value="Unassembled WGS sequence"/>
</dbReference>
<dbReference type="PANTHER" id="PTHR42711:SF19">
    <property type="entry name" value="DOXORUBICIN RESISTANCE ATP-BINDING PROTEIN DRRA"/>
    <property type="match status" value="1"/>
</dbReference>
<dbReference type="AlphaFoldDB" id="A0A4R4XP60"/>
<reference evidence="11 12" key="1">
    <citation type="submission" date="2019-03" db="EMBL/GenBank/DDBJ databases">
        <title>Draft genome sequences of novel Actinobacteria.</title>
        <authorList>
            <person name="Sahin N."/>
            <person name="Ay H."/>
            <person name="Saygin H."/>
        </authorList>
    </citation>
    <scope>NUCLEOTIDE SEQUENCE [LARGE SCALE GENOMIC DNA]</scope>
    <source>
        <strain evidence="11 12">CH32</strain>
    </source>
</reference>
<evidence type="ECO:0000256" key="3">
    <source>
        <dbReference type="ARBA" id="ARBA00022475"/>
    </source>
</evidence>
<evidence type="ECO:0000256" key="2">
    <source>
        <dbReference type="ARBA" id="ARBA00022448"/>
    </source>
</evidence>
<dbReference type="SMART" id="SM00382">
    <property type="entry name" value="AAA"/>
    <property type="match status" value="1"/>
</dbReference>
<evidence type="ECO:0000256" key="9">
    <source>
        <dbReference type="ARBA" id="ARBA00049985"/>
    </source>
</evidence>
<dbReference type="InterPro" id="IPR027417">
    <property type="entry name" value="P-loop_NTPase"/>
</dbReference>
<comment type="similarity">
    <text evidence="9">Belongs to the ABC transporter superfamily. Drug exporter-1 (DrugE1) (TC 3.A.1.105) family.</text>
</comment>
<keyword evidence="5 11" id="KW-0067">ATP-binding</keyword>
<keyword evidence="3" id="KW-1003">Cell membrane</keyword>
<evidence type="ECO:0000256" key="1">
    <source>
        <dbReference type="ARBA" id="ARBA00004413"/>
    </source>
</evidence>
<dbReference type="InterPro" id="IPR050763">
    <property type="entry name" value="ABC_transporter_ATP-binding"/>
</dbReference>
<evidence type="ECO:0000256" key="8">
    <source>
        <dbReference type="ARBA" id="ARBA00023251"/>
    </source>
</evidence>
<gene>
    <name evidence="11" type="ORF">E1286_43125</name>
</gene>
<evidence type="ECO:0000259" key="10">
    <source>
        <dbReference type="PROSITE" id="PS50893"/>
    </source>
</evidence>
<evidence type="ECO:0000313" key="12">
    <source>
        <dbReference type="Proteomes" id="UP000295302"/>
    </source>
</evidence>
<evidence type="ECO:0000313" key="11">
    <source>
        <dbReference type="EMBL" id="TDD32824.1"/>
    </source>
</evidence>
<proteinExistence type="inferred from homology"/>